<protein>
    <submittedName>
        <fullName evidence="1">Uncharacterized protein</fullName>
    </submittedName>
</protein>
<reference evidence="1" key="1">
    <citation type="submission" date="2020-05" db="EMBL/GenBank/DDBJ databases">
        <authorList>
            <person name="Delgado-Blas J."/>
        </authorList>
    </citation>
    <scope>NUCLEOTIDE SEQUENCE</scope>
    <source>
        <strain evidence="1">BB1453</strain>
    </source>
</reference>
<dbReference type="EMBL" id="CAHPSF010000001">
    <property type="protein sequence ID" value="CAB5666747.1"/>
    <property type="molecule type" value="Genomic_DNA"/>
</dbReference>
<sequence>MRWIDSIYFAVYQLMHHQFQFCSIDVAVLRLFDFGVKLVKNGDKNL</sequence>
<dbReference type="Proteomes" id="UP000834611">
    <property type="component" value="Unassembled WGS sequence"/>
</dbReference>
<comment type="caution">
    <text evidence="1">The sequence shown here is derived from an EMBL/GenBank/DDBJ whole genome shotgun (WGS) entry which is preliminary data.</text>
</comment>
<evidence type="ECO:0000313" key="1">
    <source>
        <dbReference type="EMBL" id="CAB5666747.1"/>
    </source>
</evidence>
<dbReference type="AlphaFoldDB" id="A0A9N8GWD6"/>
<proteinExistence type="predicted"/>
<accession>A0A9N8GWD6</accession>
<gene>
    <name evidence="1" type="ORF">GHA_00525</name>
</gene>
<evidence type="ECO:0000313" key="2">
    <source>
        <dbReference type="Proteomes" id="UP000834611"/>
    </source>
</evidence>
<organism evidence="1 2">
    <name type="scientific">Providencia rettgeri</name>
    <dbReference type="NCBI Taxonomy" id="587"/>
    <lineage>
        <taxon>Bacteria</taxon>
        <taxon>Pseudomonadati</taxon>
        <taxon>Pseudomonadota</taxon>
        <taxon>Gammaproteobacteria</taxon>
        <taxon>Enterobacterales</taxon>
        <taxon>Morganellaceae</taxon>
        <taxon>Providencia</taxon>
    </lineage>
</organism>
<name>A0A9N8GWD6_PRORE</name>